<dbReference type="AlphaFoldDB" id="A0A0V1AS92"/>
<dbReference type="Proteomes" id="UP000054776">
    <property type="component" value="Unassembled WGS sequence"/>
</dbReference>
<evidence type="ECO:0000313" key="1">
    <source>
        <dbReference type="EMBL" id="KRY27664.1"/>
    </source>
</evidence>
<reference evidence="1 2" key="1">
    <citation type="submission" date="2015-01" db="EMBL/GenBank/DDBJ databases">
        <title>Evolution of Trichinella species and genotypes.</title>
        <authorList>
            <person name="Korhonen P.K."/>
            <person name="Edoardo P."/>
            <person name="Giuseppe L.R."/>
            <person name="Gasser R.B."/>
        </authorList>
    </citation>
    <scope>NUCLEOTIDE SEQUENCE [LARGE SCALE GENOMIC DNA]</scope>
    <source>
        <strain evidence="1">ISS3</strain>
    </source>
</reference>
<dbReference type="InParanoid" id="A0A0V1AS92"/>
<dbReference type="EMBL" id="JYDH01000240">
    <property type="protein sequence ID" value="KRY27664.1"/>
    <property type="molecule type" value="Genomic_DNA"/>
</dbReference>
<keyword evidence="2" id="KW-1185">Reference proteome</keyword>
<dbReference type="OrthoDB" id="10508846at2759"/>
<evidence type="ECO:0000313" key="2">
    <source>
        <dbReference type="Proteomes" id="UP000054776"/>
    </source>
</evidence>
<proteinExistence type="predicted"/>
<name>A0A0V1AS92_TRISP</name>
<accession>A0A0V1AS92</accession>
<comment type="caution">
    <text evidence="1">The sequence shown here is derived from an EMBL/GenBank/DDBJ whole genome shotgun (WGS) entry which is preliminary data.</text>
</comment>
<gene>
    <name evidence="1" type="ORF">T01_614</name>
</gene>
<organism evidence="1 2">
    <name type="scientific">Trichinella spiralis</name>
    <name type="common">Trichina worm</name>
    <dbReference type="NCBI Taxonomy" id="6334"/>
    <lineage>
        <taxon>Eukaryota</taxon>
        <taxon>Metazoa</taxon>
        <taxon>Ecdysozoa</taxon>
        <taxon>Nematoda</taxon>
        <taxon>Enoplea</taxon>
        <taxon>Dorylaimia</taxon>
        <taxon>Trichinellida</taxon>
        <taxon>Trichinellidae</taxon>
        <taxon>Trichinella</taxon>
    </lineage>
</organism>
<protein>
    <submittedName>
        <fullName evidence="1">Uncharacterized protein</fullName>
    </submittedName>
</protein>
<sequence length="213" mass="23827">MKERKLSDWIISYFSCQAMNLHHPGNCHLYSIEVHSPGRHACEQAHIVLRNASEQWPCKAHPGVSECSGLDHSTGWQGRHSQLVRSGSCTLPSKTVPFTFFTWVRPFSTQYCCLRAAAYWWSQCVAAARGSVPSIPSSKRGLQAVSLEFSNLPPTRRNPFSSTKGCSQLSRLVATTRPYRDNAWNSELKAFIWAIRTHVPSAFQSSAAVISLF</sequence>